<evidence type="ECO:0000313" key="2">
    <source>
        <dbReference type="Proteomes" id="UP001239397"/>
    </source>
</evidence>
<proteinExistence type="predicted"/>
<reference evidence="1 2" key="1">
    <citation type="submission" date="2023-06" db="EMBL/GenBank/DDBJ databases">
        <authorList>
            <person name="Oyuntsetseg B."/>
            <person name="Kim S.B."/>
        </authorList>
    </citation>
    <scope>NUCLEOTIDE SEQUENCE [LARGE SCALE GENOMIC DNA]</scope>
    <source>
        <strain evidence="1 2">4-36</strain>
    </source>
</reference>
<organism evidence="1 2">
    <name type="scientific">Amycolatopsis mongoliensis</name>
    <dbReference type="NCBI Taxonomy" id="715475"/>
    <lineage>
        <taxon>Bacteria</taxon>
        <taxon>Bacillati</taxon>
        <taxon>Actinomycetota</taxon>
        <taxon>Actinomycetes</taxon>
        <taxon>Pseudonocardiales</taxon>
        <taxon>Pseudonocardiaceae</taxon>
        <taxon>Amycolatopsis</taxon>
    </lineage>
</organism>
<protein>
    <submittedName>
        <fullName evidence="1">Uncharacterized protein</fullName>
    </submittedName>
</protein>
<evidence type="ECO:0000313" key="1">
    <source>
        <dbReference type="EMBL" id="WIY06668.1"/>
    </source>
</evidence>
<dbReference type="AlphaFoldDB" id="A0A9Y2JYU2"/>
<dbReference type="Proteomes" id="UP001239397">
    <property type="component" value="Chromosome"/>
</dbReference>
<sequence>MQLDDTDAVFTCAPSVEDHTAARVLPRVWPGRGLGLPKQDIPGFVAALGEVMKTRRYWQERQAKGTRADPDDGFGYVSGPCSRWENTAGYRPVYSFSAPLPDVRGLRIRFSAYLRNRDESQASLH</sequence>
<keyword evidence="2" id="KW-1185">Reference proteome</keyword>
<dbReference type="KEGG" id="amog:QRX60_23500"/>
<dbReference type="RefSeq" id="WP_286002926.1">
    <property type="nucleotide sequence ID" value="NZ_CP127295.1"/>
</dbReference>
<accession>A0A9Y2JYU2</accession>
<name>A0A9Y2JYU2_9PSEU</name>
<gene>
    <name evidence="1" type="ORF">QRX60_23500</name>
</gene>
<dbReference type="EMBL" id="CP127295">
    <property type="protein sequence ID" value="WIY06668.1"/>
    <property type="molecule type" value="Genomic_DNA"/>
</dbReference>